<accession>X1HUG8</accession>
<comment type="caution">
    <text evidence="1">The sequence shown here is derived from an EMBL/GenBank/DDBJ whole genome shotgun (WGS) entry which is preliminary data.</text>
</comment>
<protein>
    <submittedName>
        <fullName evidence="1">Uncharacterized protein</fullName>
    </submittedName>
</protein>
<gene>
    <name evidence="1" type="ORF">S03H2_37458</name>
</gene>
<dbReference type="EMBL" id="BARU01023058">
    <property type="protein sequence ID" value="GAH48938.1"/>
    <property type="molecule type" value="Genomic_DNA"/>
</dbReference>
<sequence>MKHKLPQPCPSGEAKVASMDFGKMEFLTGVPVSVSFGFTQIKLDLIYCVIAVAGRADHSTIGAGETLSLSYPRPNRMIQILHQQGS</sequence>
<organism evidence="1">
    <name type="scientific">marine sediment metagenome</name>
    <dbReference type="NCBI Taxonomy" id="412755"/>
    <lineage>
        <taxon>unclassified sequences</taxon>
        <taxon>metagenomes</taxon>
        <taxon>ecological metagenomes</taxon>
    </lineage>
</organism>
<dbReference type="AlphaFoldDB" id="X1HUG8"/>
<name>X1HUG8_9ZZZZ</name>
<evidence type="ECO:0000313" key="1">
    <source>
        <dbReference type="EMBL" id="GAH48938.1"/>
    </source>
</evidence>
<proteinExistence type="predicted"/>
<reference evidence="1" key="1">
    <citation type="journal article" date="2014" name="Front. Microbiol.">
        <title>High frequency of phylogenetically diverse reductive dehalogenase-homologous genes in deep subseafloor sedimentary metagenomes.</title>
        <authorList>
            <person name="Kawai M."/>
            <person name="Futagami T."/>
            <person name="Toyoda A."/>
            <person name="Takaki Y."/>
            <person name="Nishi S."/>
            <person name="Hori S."/>
            <person name="Arai W."/>
            <person name="Tsubouchi T."/>
            <person name="Morono Y."/>
            <person name="Uchiyama I."/>
            <person name="Ito T."/>
            <person name="Fujiyama A."/>
            <person name="Inagaki F."/>
            <person name="Takami H."/>
        </authorList>
    </citation>
    <scope>NUCLEOTIDE SEQUENCE</scope>
    <source>
        <strain evidence="1">Expedition CK06-06</strain>
    </source>
</reference>